<feature type="transmembrane region" description="Helical" evidence="9">
    <location>
        <begin position="183"/>
        <end position="204"/>
    </location>
</feature>
<dbReference type="EMBL" id="JAACNH010000001">
    <property type="protein sequence ID" value="KAG8456064.1"/>
    <property type="molecule type" value="Genomic_DNA"/>
</dbReference>
<dbReference type="AlphaFoldDB" id="A0A8T2KJE4"/>
<reference evidence="11" key="1">
    <citation type="thesis" date="2020" institute="ProQuest LLC" country="789 East Eisenhower Parkway, Ann Arbor, MI, USA">
        <title>Comparative Genomics and Chromosome Evolution.</title>
        <authorList>
            <person name="Mudd A.B."/>
        </authorList>
    </citation>
    <scope>NUCLEOTIDE SEQUENCE</scope>
    <source>
        <strain evidence="11">Female2</strain>
        <tissue evidence="11">Blood</tissue>
    </source>
</reference>
<feature type="non-terminal residue" evidence="11">
    <location>
        <position position="1"/>
    </location>
</feature>
<evidence type="ECO:0000256" key="3">
    <source>
        <dbReference type="ARBA" id="ARBA00022989"/>
    </source>
</evidence>
<accession>A0A8T2KJE4</accession>
<comment type="similarity">
    <text evidence="8">Belongs to the G-protein coupled receptor 1 family.</text>
</comment>
<evidence type="ECO:0000256" key="5">
    <source>
        <dbReference type="ARBA" id="ARBA00023136"/>
    </source>
</evidence>
<dbReference type="Gene3D" id="1.20.1070.10">
    <property type="entry name" value="Rhodopsin 7-helix transmembrane proteins"/>
    <property type="match status" value="1"/>
</dbReference>
<dbReference type="PANTHER" id="PTHR46048">
    <property type="entry name" value="HYDROXYCARBOXYLIC ACID RECEPTOR 2"/>
    <property type="match status" value="1"/>
</dbReference>
<feature type="transmembrane region" description="Helical" evidence="9">
    <location>
        <begin position="54"/>
        <end position="72"/>
    </location>
</feature>
<dbReference type="PANTHER" id="PTHR46048:SF6">
    <property type="entry name" value="HYDROXYCARBOXYLIC ACID RECEPTOR 2"/>
    <property type="match status" value="1"/>
</dbReference>
<keyword evidence="2 8" id="KW-0812">Transmembrane</keyword>
<dbReference type="PROSITE" id="PS00237">
    <property type="entry name" value="G_PROTEIN_RECEP_F1_1"/>
    <property type="match status" value="1"/>
</dbReference>
<evidence type="ECO:0000256" key="1">
    <source>
        <dbReference type="ARBA" id="ARBA00004141"/>
    </source>
</evidence>
<feature type="transmembrane region" description="Helical" evidence="9">
    <location>
        <begin position="23"/>
        <end position="42"/>
    </location>
</feature>
<evidence type="ECO:0000259" key="10">
    <source>
        <dbReference type="PROSITE" id="PS50262"/>
    </source>
</evidence>
<feature type="domain" description="G-protein coupled receptors family 1 profile" evidence="10">
    <location>
        <begin position="34"/>
        <end position="286"/>
    </location>
</feature>
<dbReference type="PROSITE" id="PS50262">
    <property type="entry name" value="G_PROTEIN_RECEP_F1_2"/>
    <property type="match status" value="1"/>
</dbReference>
<keyword evidence="3 9" id="KW-1133">Transmembrane helix</keyword>
<sequence>AAAKNDTCCSFHPGPLSIVLPPLLIAEFILGSLFNGLSLWIFCFHMKTWKSSTVYLFNLALADFLLMVSLPFRTDYYMRGKNWRFGDVPCRLTLFTLAMNRGGSVLFLTLVAVDRYFRVVRPHHNINSLSTGGAVCVACAGWLLTVSSTVFIVTKPQFGGSHGRSVRCESFSVCPDSPNRHDLLYIVQFFVSLAVVMFCSCSVIMRLRRRNLDRHAKIKRAVQCVSVVGVAFCTFYLPSVSTRIEILRLRGSPLWKDCNIYRNAETAFYMAVCLTYLNSMCNPLLYYFSSNWFKAFYRKIARCTTQSVSESEQSHNVPNTNDPQQTCNYRLEGETQISFANVAANVHKCSNR</sequence>
<evidence type="ECO:0000256" key="6">
    <source>
        <dbReference type="ARBA" id="ARBA00023170"/>
    </source>
</evidence>
<comment type="subcellular location">
    <subcellularLocation>
        <location evidence="1">Membrane</location>
        <topology evidence="1">Multi-pass membrane protein</topology>
    </subcellularLocation>
</comment>
<gene>
    <name evidence="11" type="ORF">GDO86_002024</name>
</gene>
<dbReference type="InterPro" id="IPR000276">
    <property type="entry name" value="GPCR_Rhodpsn"/>
</dbReference>
<protein>
    <recommendedName>
        <fullName evidence="10">G-protein coupled receptors family 1 profile domain-containing protein</fullName>
    </recommendedName>
</protein>
<dbReference type="GO" id="GO:0004930">
    <property type="term" value="F:G protein-coupled receptor activity"/>
    <property type="evidence" value="ECO:0007669"/>
    <property type="project" value="UniProtKB-KW"/>
</dbReference>
<dbReference type="Pfam" id="PF00001">
    <property type="entry name" value="7tm_1"/>
    <property type="match status" value="1"/>
</dbReference>
<organism evidence="11 12">
    <name type="scientific">Hymenochirus boettgeri</name>
    <name type="common">Congo dwarf clawed frog</name>
    <dbReference type="NCBI Taxonomy" id="247094"/>
    <lineage>
        <taxon>Eukaryota</taxon>
        <taxon>Metazoa</taxon>
        <taxon>Chordata</taxon>
        <taxon>Craniata</taxon>
        <taxon>Vertebrata</taxon>
        <taxon>Euteleostomi</taxon>
        <taxon>Amphibia</taxon>
        <taxon>Batrachia</taxon>
        <taxon>Anura</taxon>
        <taxon>Pipoidea</taxon>
        <taxon>Pipidae</taxon>
        <taxon>Pipinae</taxon>
        <taxon>Hymenochirus</taxon>
    </lineage>
</organism>
<keyword evidence="12" id="KW-1185">Reference proteome</keyword>
<keyword evidence="5 9" id="KW-0472">Membrane</keyword>
<keyword evidence="4 8" id="KW-0297">G-protein coupled receptor</keyword>
<evidence type="ECO:0000256" key="4">
    <source>
        <dbReference type="ARBA" id="ARBA00023040"/>
    </source>
</evidence>
<evidence type="ECO:0000256" key="8">
    <source>
        <dbReference type="RuleBase" id="RU000688"/>
    </source>
</evidence>
<comment type="caution">
    <text evidence="11">The sequence shown here is derived from an EMBL/GenBank/DDBJ whole genome shotgun (WGS) entry which is preliminary data.</text>
</comment>
<feature type="transmembrane region" description="Helical" evidence="9">
    <location>
        <begin position="225"/>
        <end position="246"/>
    </location>
</feature>
<evidence type="ECO:0000313" key="12">
    <source>
        <dbReference type="Proteomes" id="UP000812440"/>
    </source>
</evidence>
<keyword evidence="7 8" id="KW-0807">Transducer</keyword>
<feature type="transmembrane region" description="Helical" evidence="9">
    <location>
        <begin position="266"/>
        <end position="288"/>
    </location>
</feature>
<name>A0A8T2KJE4_9PIPI</name>
<evidence type="ECO:0000256" key="9">
    <source>
        <dbReference type="SAM" id="Phobius"/>
    </source>
</evidence>
<feature type="transmembrane region" description="Helical" evidence="9">
    <location>
        <begin position="92"/>
        <end position="113"/>
    </location>
</feature>
<dbReference type="InterPro" id="IPR017452">
    <property type="entry name" value="GPCR_Rhodpsn_7TM"/>
</dbReference>
<evidence type="ECO:0000256" key="7">
    <source>
        <dbReference type="ARBA" id="ARBA00023224"/>
    </source>
</evidence>
<dbReference type="GO" id="GO:0005886">
    <property type="term" value="C:plasma membrane"/>
    <property type="evidence" value="ECO:0007669"/>
    <property type="project" value="TreeGrafter"/>
</dbReference>
<evidence type="ECO:0000313" key="11">
    <source>
        <dbReference type="EMBL" id="KAG8456064.1"/>
    </source>
</evidence>
<dbReference type="OrthoDB" id="10055255at2759"/>
<dbReference type="InterPro" id="IPR051893">
    <property type="entry name" value="HCARs"/>
</dbReference>
<dbReference type="Proteomes" id="UP000812440">
    <property type="component" value="Chromosome 1"/>
</dbReference>
<dbReference type="PRINTS" id="PR00237">
    <property type="entry name" value="GPCRRHODOPSN"/>
</dbReference>
<dbReference type="SUPFAM" id="SSF81321">
    <property type="entry name" value="Family A G protein-coupled receptor-like"/>
    <property type="match status" value="1"/>
</dbReference>
<feature type="transmembrane region" description="Helical" evidence="9">
    <location>
        <begin position="134"/>
        <end position="154"/>
    </location>
</feature>
<evidence type="ECO:0000256" key="2">
    <source>
        <dbReference type="ARBA" id="ARBA00022692"/>
    </source>
</evidence>
<proteinExistence type="inferred from homology"/>
<keyword evidence="6 8" id="KW-0675">Receptor</keyword>